<gene>
    <name evidence="4" type="ORF">FPZ12_013965</name>
</gene>
<dbReference type="SUPFAM" id="SSF103378">
    <property type="entry name" value="2-methylcitrate dehydratase PrpD"/>
    <property type="match status" value="1"/>
</dbReference>
<dbReference type="Gene3D" id="1.10.4100.10">
    <property type="entry name" value="2-methylcitrate dehydratase PrpD"/>
    <property type="match status" value="1"/>
</dbReference>
<sequence length="445" mass="45811">MTRSVTEAVAALGTWVSGLRWDAVPAPVAERLGTVLFDVLAANAVGARTEGQRAWRAAWPAPPGHSPVVGGGTLTDPVTAAWLNGPATVCLELDEGNKYAKGHPAAHVFPAVLALAAELDVAGEELAAALLAGYEVAARFGEATSLRSGTHPHGNWGVAGAAAGCARLLGLDAERTAAAIDAGSGLPVAGHFDSALDGNPVRDTWLGAANASGIAAARLAVAGSARNTGTAARTLGELLGSFDPEKLGEGLGSRFLISGNYFKRHSSCSYTHPVADLLIDARAHVDVAEVTEIEVHTHALAAGLDRTTWHNQLSAMFSTPFVAAVALLHGEVAPRYTELAPQEAPEIADLAKRVRVIEDPELTKRLPANRAARITVRLADGRSHTAEAANPVGDTDFQPLDRDRLGVVFAGLLDGDQAVLRAVGAVVDGMPAAPGARALLAPLAG</sequence>
<dbReference type="PANTHER" id="PTHR16943:SF8">
    <property type="entry name" value="2-METHYLCITRATE DEHYDRATASE"/>
    <property type="match status" value="1"/>
</dbReference>
<dbReference type="Gene3D" id="3.30.1330.120">
    <property type="entry name" value="2-methylcitrate dehydratase PrpD"/>
    <property type="match status" value="1"/>
</dbReference>
<dbReference type="RefSeq" id="WP_144746033.1">
    <property type="nucleotide sequence ID" value="NZ_VMNW02000016.1"/>
</dbReference>
<comment type="similarity">
    <text evidence="1">Belongs to the PrpD family.</text>
</comment>
<evidence type="ECO:0000259" key="3">
    <source>
        <dbReference type="Pfam" id="PF19305"/>
    </source>
</evidence>
<organism evidence="4 5">
    <name type="scientific">Amycolatopsis acidicola</name>
    <dbReference type="NCBI Taxonomy" id="2596893"/>
    <lineage>
        <taxon>Bacteria</taxon>
        <taxon>Bacillati</taxon>
        <taxon>Actinomycetota</taxon>
        <taxon>Actinomycetes</taxon>
        <taxon>Pseudonocardiales</taxon>
        <taxon>Pseudonocardiaceae</taxon>
        <taxon>Amycolatopsis</taxon>
    </lineage>
</organism>
<feature type="domain" description="MmgE/PrpD C-terminal" evidence="3">
    <location>
        <begin position="265"/>
        <end position="405"/>
    </location>
</feature>
<dbReference type="OrthoDB" id="3781756at2"/>
<evidence type="ECO:0000313" key="4">
    <source>
        <dbReference type="EMBL" id="KAA9161610.1"/>
    </source>
</evidence>
<dbReference type="InterPro" id="IPR045336">
    <property type="entry name" value="MmgE_PrpD_N"/>
</dbReference>
<dbReference type="Pfam" id="PF03972">
    <property type="entry name" value="MmgE_PrpD_N"/>
    <property type="match status" value="1"/>
</dbReference>
<comment type="caution">
    <text evidence="4">The sequence shown here is derived from an EMBL/GenBank/DDBJ whole genome shotgun (WGS) entry which is preliminary data.</text>
</comment>
<dbReference type="InterPro" id="IPR005656">
    <property type="entry name" value="MmgE_PrpD"/>
</dbReference>
<reference evidence="4" key="1">
    <citation type="submission" date="2019-09" db="EMBL/GenBank/DDBJ databases">
        <authorList>
            <person name="Teo W.F.A."/>
            <person name="Duangmal K."/>
        </authorList>
    </citation>
    <scope>NUCLEOTIDE SEQUENCE [LARGE SCALE GENOMIC DNA]</scope>
    <source>
        <strain evidence="4">K81G1</strain>
    </source>
</reference>
<dbReference type="InterPro" id="IPR045337">
    <property type="entry name" value="MmgE_PrpD_C"/>
</dbReference>
<name>A0A5N0V983_9PSEU</name>
<dbReference type="InterPro" id="IPR042188">
    <property type="entry name" value="MmgE/PrpD_sf_2"/>
</dbReference>
<evidence type="ECO:0000313" key="5">
    <source>
        <dbReference type="Proteomes" id="UP000319769"/>
    </source>
</evidence>
<dbReference type="AlphaFoldDB" id="A0A5N0V983"/>
<keyword evidence="5" id="KW-1185">Reference proteome</keyword>
<dbReference type="Proteomes" id="UP000319769">
    <property type="component" value="Unassembled WGS sequence"/>
</dbReference>
<feature type="domain" description="MmgE/PrpD N-terminal" evidence="2">
    <location>
        <begin position="11"/>
        <end position="223"/>
    </location>
</feature>
<dbReference type="InterPro" id="IPR036148">
    <property type="entry name" value="MmgE/PrpD_sf"/>
</dbReference>
<evidence type="ECO:0000256" key="1">
    <source>
        <dbReference type="ARBA" id="ARBA00006174"/>
    </source>
</evidence>
<protein>
    <submittedName>
        <fullName evidence="4">MmgE/PrpD family protein</fullName>
    </submittedName>
</protein>
<evidence type="ECO:0000259" key="2">
    <source>
        <dbReference type="Pfam" id="PF03972"/>
    </source>
</evidence>
<dbReference type="PANTHER" id="PTHR16943">
    <property type="entry name" value="2-METHYLCITRATE DEHYDRATASE-RELATED"/>
    <property type="match status" value="1"/>
</dbReference>
<dbReference type="Pfam" id="PF19305">
    <property type="entry name" value="MmgE_PrpD_C"/>
    <property type="match status" value="1"/>
</dbReference>
<dbReference type="GO" id="GO:0016829">
    <property type="term" value="F:lyase activity"/>
    <property type="evidence" value="ECO:0007669"/>
    <property type="project" value="InterPro"/>
</dbReference>
<accession>A0A5N0V983</accession>
<proteinExistence type="inferred from homology"/>
<dbReference type="InterPro" id="IPR042183">
    <property type="entry name" value="MmgE/PrpD_sf_1"/>
</dbReference>
<dbReference type="EMBL" id="VMNW02000016">
    <property type="protein sequence ID" value="KAA9161610.1"/>
    <property type="molecule type" value="Genomic_DNA"/>
</dbReference>